<evidence type="ECO:0000313" key="5">
    <source>
        <dbReference type="Proteomes" id="UP000639772"/>
    </source>
</evidence>
<evidence type="ECO:0000256" key="1">
    <source>
        <dbReference type="SAM" id="MobiDB-lite"/>
    </source>
</evidence>
<evidence type="ECO:0000313" key="2">
    <source>
        <dbReference type="EMBL" id="KAG0458094.1"/>
    </source>
</evidence>
<evidence type="ECO:0000313" key="3">
    <source>
        <dbReference type="EMBL" id="KAG0459858.1"/>
    </source>
</evidence>
<protein>
    <submittedName>
        <fullName evidence="2">Uncharacterized protein</fullName>
    </submittedName>
</protein>
<feature type="region of interest" description="Disordered" evidence="1">
    <location>
        <begin position="89"/>
        <end position="112"/>
    </location>
</feature>
<dbReference type="AlphaFoldDB" id="A0A835UCN8"/>
<dbReference type="PANTHER" id="PTHR34467">
    <property type="entry name" value="TRANSMEMBRANE PROTEIN"/>
    <property type="match status" value="1"/>
</dbReference>
<keyword evidence="4" id="KW-1185">Reference proteome</keyword>
<gene>
    <name evidence="3" type="ORF">HPP92_022986</name>
    <name evidence="2" type="ORF">HPP92_023251</name>
</gene>
<dbReference type="Proteomes" id="UP000636800">
    <property type="component" value="Chromosome 12"/>
</dbReference>
<proteinExistence type="predicted"/>
<reference evidence="4 5" key="1">
    <citation type="journal article" date="2020" name="Nat. Food">
        <title>A phased Vanilla planifolia genome enables genetic improvement of flavour and production.</title>
        <authorList>
            <person name="Hasing T."/>
            <person name="Tang H."/>
            <person name="Brym M."/>
            <person name="Khazi F."/>
            <person name="Huang T."/>
            <person name="Chambers A.H."/>
        </authorList>
    </citation>
    <scope>NUCLEOTIDE SEQUENCE [LARGE SCALE GENOMIC DNA]</scope>
    <source>
        <tissue evidence="2">Leaf</tissue>
    </source>
</reference>
<organism evidence="2 4">
    <name type="scientific">Vanilla planifolia</name>
    <name type="common">Vanilla</name>
    <dbReference type="NCBI Taxonomy" id="51239"/>
    <lineage>
        <taxon>Eukaryota</taxon>
        <taxon>Viridiplantae</taxon>
        <taxon>Streptophyta</taxon>
        <taxon>Embryophyta</taxon>
        <taxon>Tracheophyta</taxon>
        <taxon>Spermatophyta</taxon>
        <taxon>Magnoliopsida</taxon>
        <taxon>Liliopsida</taxon>
        <taxon>Asparagales</taxon>
        <taxon>Orchidaceae</taxon>
        <taxon>Vanilloideae</taxon>
        <taxon>Vanilleae</taxon>
        <taxon>Vanilla</taxon>
    </lineage>
</organism>
<dbReference type="Proteomes" id="UP000639772">
    <property type="component" value="Chromosome 12"/>
</dbReference>
<accession>A0A835UCN8</accession>
<dbReference type="EMBL" id="JADCNL010000012">
    <property type="protein sequence ID" value="KAG0458094.1"/>
    <property type="molecule type" value="Genomic_DNA"/>
</dbReference>
<dbReference type="EMBL" id="JADCNM010000012">
    <property type="protein sequence ID" value="KAG0459858.1"/>
    <property type="molecule type" value="Genomic_DNA"/>
</dbReference>
<evidence type="ECO:0000313" key="4">
    <source>
        <dbReference type="Proteomes" id="UP000636800"/>
    </source>
</evidence>
<name>A0A835UCN8_VANPL</name>
<dbReference type="PANTHER" id="PTHR34467:SF7">
    <property type="entry name" value="TRANSMEMBRANE PROTEIN"/>
    <property type="match status" value="1"/>
</dbReference>
<sequence>MFLVILWLFSKAFPAAVTTIKGHLLSQYLAAFQREAAMPRLPVFLFIVVLISLLTGHVDGFNFVHGAEHVDQLIKIRARKVMVAMNDYDYGKPNNKHDPPPKAKPGPGGRNR</sequence>
<comment type="caution">
    <text evidence="2">The sequence shown here is derived from an EMBL/GenBank/DDBJ whole genome shotgun (WGS) entry which is preliminary data.</text>
</comment>